<keyword evidence="1" id="KW-1133">Transmembrane helix</keyword>
<evidence type="ECO:0000313" key="2">
    <source>
        <dbReference type="EMBL" id="KAG8488973.1"/>
    </source>
</evidence>
<evidence type="ECO:0000313" key="3">
    <source>
        <dbReference type="Proteomes" id="UP000701853"/>
    </source>
</evidence>
<keyword evidence="1" id="KW-0472">Membrane</keyword>
<reference evidence="2 3" key="1">
    <citation type="journal article" date="2021" name="bioRxiv">
        <title>The Gossypium anomalum genome as a resource for cotton improvement and evolutionary analysis of hybrid incompatibility.</title>
        <authorList>
            <person name="Grover C.E."/>
            <person name="Yuan D."/>
            <person name="Arick M.A."/>
            <person name="Miller E.R."/>
            <person name="Hu G."/>
            <person name="Peterson D.G."/>
            <person name="Wendel J.F."/>
            <person name="Udall J.A."/>
        </authorList>
    </citation>
    <scope>NUCLEOTIDE SEQUENCE [LARGE SCALE GENOMIC DNA]</scope>
    <source>
        <strain evidence="2">JFW-Udall</strain>
        <tissue evidence="2">Leaf</tissue>
    </source>
</reference>
<proteinExistence type="predicted"/>
<keyword evidence="3" id="KW-1185">Reference proteome</keyword>
<organism evidence="2 3">
    <name type="scientific">Gossypium anomalum</name>
    <dbReference type="NCBI Taxonomy" id="47600"/>
    <lineage>
        <taxon>Eukaryota</taxon>
        <taxon>Viridiplantae</taxon>
        <taxon>Streptophyta</taxon>
        <taxon>Embryophyta</taxon>
        <taxon>Tracheophyta</taxon>
        <taxon>Spermatophyta</taxon>
        <taxon>Magnoliopsida</taxon>
        <taxon>eudicotyledons</taxon>
        <taxon>Gunneridae</taxon>
        <taxon>Pentapetalae</taxon>
        <taxon>rosids</taxon>
        <taxon>malvids</taxon>
        <taxon>Malvales</taxon>
        <taxon>Malvaceae</taxon>
        <taxon>Malvoideae</taxon>
        <taxon>Gossypium</taxon>
    </lineage>
</organism>
<keyword evidence="1" id="KW-0812">Transmembrane</keyword>
<protein>
    <submittedName>
        <fullName evidence="2">Uncharacterized protein</fullName>
    </submittedName>
</protein>
<dbReference type="EMBL" id="JAHUZN010000007">
    <property type="protein sequence ID" value="KAG8488973.1"/>
    <property type="molecule type" value="Genomic_DNA"/>
</dbReference>
<dbReference type="AlphaFoldDB" id="A0A8J5YGI4"/>
<sequence length="67" mass="7913">MGFRRSGGTTTTYLFSIIHTSLITENKMKHLTMYLYKLRTMRSPLSFWINGGIIPFEPFFFMLFPKV</sequence>
<feature type="transmembrane region" description="Helical" evidence="1">
    <location>
        <begin position="45"/>
        <end position="64"/>
    </location>
</feature>
<dbReference type="Proteomes" id="UP000701853">
    <property type="component" value="Chromosome 7"/>
</dbReference>
<gene>
    <name evidence="2" type="ORF">CXB51_017076</name>
</gene>
<evidence type="ECO:0000256" key="1">
    <source>
        <dbReference type="SAM" id="Phobius"/>
    </source>
</evidence>
<accession>A0A8J5YGI4</accession>
<name>A0A8J5YGI4_9ROSI</name>
<comment type="caution">
    <text evidence="2">The sequence shown here is derived from an EMBL/GenBank/DDBJ whole genome shotgun (WGS) entry which is preliminary data.</text>
</comment>
<dbReference type="OrthoDB" id="1000717at2759"/>